<dbReference type="EMBL" id="MU001631">
    <property type="protein sequence ID" value="KAF2487813.1"/>
    <property type="molecule type" value="Genomic_DNA"/>
</dbReference>
<dbReference type="GO" id="GO:0005634">
    <property type="term" value="C:nucleus"/>
    <property type="evidence" value="ECO:0007669"/>
    <property type="project" value="TreeGrafter"/>
</dbReference>
<protein>
    <recommendedName>
        <fullName evidence="3">CID domain-containing protein</fullName>
    </recommendedName>
</protein>
<feature type="compositionally biased region" description="Polar residues" evidence="2">
    <location>
        <begin position="152"/>
        <end position="161"/>
    </location>
</feature>
<organism evidence="4 5">
    <name type="scientific">Neohortaea acidophila</name>
    <dbReference type="NCBI Taxonomy" id="245834"/>
    <lineage>
        <taxon>Eukaryota</taxon>
        <taxon>Fungi</taxon>
        <taxon>Dikarya</taxon>
        <taxon>Ascomycota</taxon>
        <taxon>Pezizomycotina</taxon>
        <taxon>Dothideomycetes</taxon>
        <taxon>Dothideomycetidae</taxon>
        <taxon>Mycosphaerellales</taxon>
        <taxon>Teratosphaeriaceae</taxon>
        <taxon>Neohortaea</taxon>
    </lineage>
</organism>
<feature type="compositionally biased region" description="Basic and acidic residues" evidence="2">
    <location>
        <begin position="103"/>
        <end position="150"/>
    </location>
</feature>
<dbReference type="Proteomes" id="UP000799767">
    <property type="component" value="Unassembled WGS sequence"/>
</dbReference>
<dbReference type="GeneID" id="54471550"/>
<evidence type="ECO:0000313" key="4">
    <source>
        <dbReference type="EMBL" id="KAF2487813.1"/>
    </source>
</evidence>
<dbReference type="GO" id="GO:0003723">
    <property type="term" value="F:RNA binding"/>
    <property type="evidence" value="ECO:0007669"/>
    <property type="project" value="UniProtKB-KW"/>
</dbReference>
<dbReference type="InterPro" id="IPR035967">
    <property type="entry name" value="SWAP/Surp_sf"/>
</dbReference>
<dbReference type="PANTHER" id="PTHR23140:SF0">
    <property type="entry name" value="U2 SNRNP-ASSOCIATED SURP MOTIF-CONTAINING PROTEIN"/>
    <property type="match status" value="1"/>
</dbReference>
<feature type="domain" description="CID" evidence="3">
    <location>
        <begin position="426"/>
        <end position="628"/>
    </location>
</feature>
<evidence type="ECO:0000259" key="3">
    <source>
        <dbReference type="PROSITE" id="PS51391"/>
    </source>
</evidence>
<dbReference type="SUPFAM" id="SSF109905">
    <property type="entry name" value="Surp module (SWAP domain)"/>
    <property type="match status" value="1"/>
</dbReference>
<reference evidence="4" key="1">
    <citation type="journal article" date="2020" name="Stud. Mycol.">
        <title>101 Dothideomycetes genomes: a test case for predicting lifestyles and emergence of pathogens.</title>
        <authorList>
            <person name="Haridas S."/>
            <person name="Albert R."/>
            <person name="Binder M."/>
            <person name="Bloem J."/>
            <person name="Labutti K."/>
            <person name="Salamov A."/>
            <person name="Andreopoulos B."/>
            <person name="Baker S."/>
            <person name="Barry K."/>
            <person name="Bills G."/>
            <person name="Bluhm B."/>
            <person name="Cannon C."/>
            <person name="Castanera R."/>
            <person name="Culley D."/>
            <person name="Daum C."/>
            <person name="Ezra D."/>
            <person name="Gonzalez J."/>
            <person name="Henrissat B."/>
            <person name="Kuo A."/>
            <person name="Liang C."/>
            <person name="Lipzen A."/>
            <person name="Lutzoni F."/>
            <person name="Magnuson J."/>
            <person name="Mondo S."/>
            <person name="Nolan M."/>
            <person name="Ohm R."/>
            <person name="Pangilinan J."/>
            <person name="Park H.-J."/>
            <person name="Ramirez L."/>
            <person name="Alfaro M."/>
            <person name="Sun H."/>
            <person name="Tritt A."/>
            <person name="Yoshinaga Y."/>
            <person name="Zwiers L.-H."/>
            <person name="Turgeon B."/>
            <person name="Goodwin S."/>
            <person name="Spatafora J."/>
            <person name="Crous P."/>
            <person name="Grigoriev I."/>
        </authorList>
    </citation>
    <scope>NUCLEOTIDE SEQUENCE</scope>
    <source>
        <strain evidence="4">CBS 113389</strain>
    </source>
</reference>
<feature type="compositionally biased region" description="Acidic residues" evidence="2">
    <location>
        <begin position="393"/>
        <end position="402"/>
    </location>
</feature>
<dbReference type="AlphaFoldDB" id="A0A6A6Q842"/>
<dbReference type="InterPro" id="IPR051485">
    <property type="entry name" value="SR-CTD_assoc_factor"/>
</dbReference>
<proteinExistence type="predicted"/>
<feature type="region of interest" description="Disordered" evidence="2">
    <location>
        <begin position="393"/>
        <end position="417"/>
    </location>
</feature>
<dbReference type="GO" id="GO:0006396">
    <property type="term" value="P:RNA processing"/>
    <property type="evidence" value="ECO:0007669"/>
    <property type="project" value="InterPro"/>
</dbReference>
<feature type="region of interest" description="Disordered" evidence="2">
    <location>
        <begin position="28"/>
        <end position="161"/>
    </location>
</feature>
<dbReference type="Gene3D" id="1.25.40.90">
    <property type="match status" value="1"/>
</dbReference>
<feature type="region of interest" description="Disordered" evidence="2">
    <location>
        <begin position="220"/>
        <end position="273"/>
    </location>
</feature>
<sequence>MAEGDIPREFPDVNQKLAAPKMLSAFEKERQAAQAKEKREQAATAAALKKFEDDFGVDHDDRGRSRLQDSGFDGPSHDPRSGLTGGFGSMPGQPPPSMKRRRALDEMREAQEAEREYDMMDLDQSRSDPRHTSQPETHHDDNDDRVDDTPRPTIQLSSLPPTMSIDGVKALLKDHVRVHTVRLVAPPGLDESTSKGSINAIATLAADVPSAQINNAVSAITEQSRGQPSHSSLRNAPPPGDYAGFAPPASYDSYSGGAANNSDPPDATLTVQPPDSIDEVQAIHTVVDTLLGEPDPERALEIEAALMALPAVQQDEKFAFLYDSRSAGGIYYRFLLWTYEDPDDAAMIMKRRLCGPERVHEDLAIDWLPPYVQVPYPGLKGLEHVVHDADYFTSDEESEGDSGEERRFNMGKEGEGQNITEERKCLSPLKRAKLVHLLSRLPTSNARLRKGDVARVTNLAIKEAGNGGAEEIVDILLLNVEKPLSTSLAAKYEFSDVEQDDEDIYEPDENLSTLDSGLSQLTKEPKPQEDPSNAKLVALYIISDILYASTTAGVKNSWKYRTLFEAGFRHQKTFERLGKLDREYAWGRMKAEQWKRKILVLLDDIWKKQSVFTDEVQQELRLGFLEPPLSEEEKAVALAEAEKEEKRKRDAMLVEKADGGESPTVVASSEHANNGALHAAVDDTDGIAKDDGLADKRAQVQHNHQPLGGLDGAMDEKPTTAPHTHDIAATDVSSASGRSTGPRKRMRAEDMFVDSDVE</sequence>
<dbReference type="RefSeq" id="XP_033594382.1">
    <property type="nucleotide sequence ID" value="XM_033730548.1"/>
</dbReference>
<evidence type="ECO:0000313" key="5">
    <source>
        <dbReference type="Proteomes" id="UP000799767"/>
    </source>
</evidence>
<feature type="compositionally biased region" description="Polar residues" evidence="2">
    <location>
        <begin position="220"/>
        <end position="234"/>
    </location>
</feature>
<dbReference type="Pfam" id="PF01805">
    <property type="entry name" value="Surp"/>
    <property type="match status" value="1"/>
</dbReference>
<accession>A0A6A6Q842</accession>
<feature type="compositionally biased region" description="Basic and acidic residues" evidence="2">
    <location>
        <begin position="403"/>
        <end position="417"/>
    </location>
</feature>
<dbReference type="InterPro" id="IPR006569">
    <property type="entry name" value="CID_dom"/>
</dbReference>
<keyword evidence="1" id="KW-0694">RNA-binding</keyword>
<keyword evidence="5" id="KW-1185">Reference proteome</keyword>
<dbReference type="OrthoDB" id="377209at2759"/>
<evidence type="ECO:0000256" key="2">
    <source>
        <dbReference type="SAM" id="MobiDB-lite"/>
    </source>
</evidence>
<feature type="compositionally biased region" description="Basic and acidic residues" evidence="2">
    <location>
        <begin position="714"/>
        <end position="728"/>
    </location>
</feature>
<evidence type="ECO:0000256" key="1">
    <source>
        <dbReference type="ARBA" id="ARBA00022884"/>
    </source>
</evidence>
<feature type="compositionally biased region" description="Basic and acidic residues" evidence="2">
    <location>
        <begin position="49"/>
        <end position="67"/>
    </location>
</feature>
<gene>
    <name evidence="4" type="ORF">BDY17DRAFT_244589</name>
</gene>
<dbReference type="PROSITE" id="PS51391">
    <property type="entry name" value="CID"/>
    <property type="match status" value="1"/>
</dbReference>
<feature type="compositionally biased region" description="Polar residues" evidence="2">
    <location>
        <begin position="258"/>
        <end position="273"/>
    </location>
</feature>
<dbReference type="InterPro" id="IPR000061">
    <property type="entry name" value="Surp"/>
</dbReference>
<feature type="region of interest" description="Disordered" evidence="2">
    <location>
        <begin position="704"/>
        <end position="758"/>
    </location>
</feature>
<feature type="compositionally biased region" description="Basic and acidic residues" evidence="2">
    <location>
        <begin position="28"/>
        <end position="41"/>
    </location>
</feature>
<dbReference type="InterPro" id="IPR008942">
    <property type="entry name" value="ENTH_VHS"/>
</dbReference>
<dbReference type="PANTHER" id="PTHR23140">
    <property type="entry name" value="RNA PROCESSING PROTEIN LD23810P"/>
    <property type="match status" value="1"/>
</dbReference>
<name>A0A6A6Q842_9PEZI</name>